<feature type="coiled-coil region" evidence="1">
    <location>
        <begin position="179"/>
        <end position="288"/>
    </location>
</feature>
<dbReference type="AlphaFoldDB" id="A0A507EWC2"/>
<dbReference type="EMBL" id="QEAP01000385">
    <property type="protein sequence ID" value="TPX67645.1"/>
    <property type="molecule type" value="Genomic_DNA"/>
</dbReference>
<name>A0A507EWC2_9FUNG</name>
<dbReference type="GO" id="GO:0007020">
    <property type="term" value="P:microtubule nucleation"/>
    <property type="evidence" value="ECO:0007669"/>
    <property type="project" value="TreeGrafter"/>
</dbReference>
<comment type="caution">
    <text evidence="2">The sequence shown here is derived from an EMBL/GenBank/DDBJ whole genome shotgun (WGS) entry which is preliminary data.</text>
</comment>
<evidence type="ECO:0000313" key="3">
    <source>
        <dbReference type="Proteomes" id="UP000320333"/>
    </source>
</evidence>
<dbReference type="STRING" id="246404.A0A507EWC2"/>
<dbReference type="Proteomes" id="UP000320333">
    <property type="component" value="Unassembled WGS sequence"/>
</dbReference>
<dbReference type="GO" id="GO:0005876">
    <property type="term" value="C:spindle microtubule"/>
    <property type="evidence" value="ECO:0007669"/>
    <property type="project" value="TreeGrafter"/>
</dbReference>
<evidence type="ECO:0000256" key="1">
    <source>
        <dbReference type="SAM" id="Coils"/>
    </source>
</evidence>
<feature type="coiled-coil region" evidence="1">
    <location>
        <begin position="548"/>
        <end position="575"/>
    </location>
</feature>
<organism evidence="2 3">
    <name type="scientific">Chytriomyces confervae</name>
    <dbReference type="NCBI Taxonomy" id="246404"/>
    <lineage>
        <taxon>Eukaryota</taxon>
        <taxon>Fungi</taxon>
        <taxon>Fungi incertae sedis</taxon>
        <taxon>Chytridiomycota</taxon>
        <taxon>Chytridiomycota incertae sedis</taxon>
        <taxon>Chytridiomycetes</taxon>
        <taxon>Chytridiales</taxon>
        <taxon>Chytriomycetaceae</taxon>
        <taxon>Chytriomyces</taxon>
    </lineage>
</organism>
<dbReference type="PANTHER" id="PTHR46725">
    <property type="entry name" value="COILED-COIL DOMAIN-CONTAINING PROTEIN 57"/>
    <property type="match status" value="1"/>
</dbReference>
<keyword evidence="3" id="KW-1185">Reference proteome</keyword>
<dbReference type="OrthoDB" id="568502at2759"/>
<evidence type="ECO:0000313" key="2">
    <source>
        <dbReference type="EMBL" id="TPX67645.1"/>
    </source>
</evidence>
<dbReference type="InterPro" id="IPR042481">
    <property type="entry name" value="CCDC57"/>
</dbReference>
<proteinExistence type="predicted"/>
<feature type="coiled-coil region" evidence="1">
    <location>
        <begin position="395"/>
        <end position="476"/>
    </location>
</feature>
<dbReference type="PANTHER" id="PTHR46725:SF1">
    <property type="entry name" value="COILED-COIL DOMAIN-CONTAINING PROTEIN 57"/>
    <property type="match status" value="1"/>
</dbReference>
<reference evidence="2 3" key="1">
    <citation type="journal article" date="2019" name="Sci. Rep.">
        <title>Comparative genomics of chytrid fungi reveal insights into the obligate biotrophic and pathogenic lifestyle of Synchytrium endobioticum.</title>
        <authorList>
            <person name="van de Vossenberg B.T.L.H."/>
            <person name="Warris S."/>
            <person name="Nguyen H.D.T."/>
            <person name="van Gent-Pelzer M.P.E."/>
            <person name="Joly D.L."/>
            <person name="van de Geest H.C."/>
            <person name="Bonants P.J.M."/>
            <person name="Smith D.S."/>
            <person name="Levesque C.A."/>
            <person name="van der Lee T.A.J."/>
        </authorList>
    </citation>
    <scope>NUCLEOTIDE SEQUENCE [LARGE SCALE GENOMIC DNA]</scope>
    <source>
        <strain evidence="2 3">CBS 675.73</strain>
    </source>
</reference>
<keyword evidence="1" id="KW-0175">Coiled coil</keyword>
<gene>
    <name evidence="2" type="ORF">CcCBS67573_g07422</name>
</gene>
<dbReference type="GO" id="GO:0060271">
    <property type="term" value="P:cilium assembly"/>
    <property type="evidence" value="ECO:0007669"/>
    <property type="project" value="TreeGrafter"/>
</dbReference>
<dbReference type="GO" id="GO:0045931">
    <property type="term" value="P:positive regulation of mitotic cell cycle"/>
    <property type="evidence" value="ECO:0007669"/>
    <property type="project" value="TreeGrafter"/>
</dbReference>
<accession>A0A507EWC2</accession>
<sequence length="693" mass="79024">MSPPNAASVLHTLSQTKAMLEQAETAAGECAAHGDDLSDKLRVLSEDFAYNLQLIEDRDKELDACEETIRLIRGDVADRDARISDMQIILADKTAELDNLKAFYQSQDHSHSETIRKMRRDHETVLHSYIEAAQANDQKLNLVETECSLKLKSLTEELDSLRHVDKQFRQLQWEHSDLKKEANTAISNLKHDLQKTHQQLEMLQSNHESQRALYRTEFTSKENALTTQVKVLQEQVDSLSQTIMSHELFIKNQADSHKRNVHELEHLMEQKDRAIEKLSSKVEKTSEKLMKLASISETKIQKLRGQISLEARTYENSIAQMESDFIEEMSRAKREISLKDEQIELLSKKVELCQKDICKYKEKISKMNDTELELKQTLADRKSKFIHSPKLQHLLHRQQKEFEATTHELKRENKQLKADLDRISFEESHVHQQPEQIQAETGQVLQRRVFELEQQNDQLREIIRQMRLDLEAMVNNQPSQESAETSQFNRVIAEEASIANEQLHKLADIVEQKQQLIESLLRATHAQTLAPAAVIQKGGDQWQTSTSSKNVIEENHRLSAENLQLKQRAKELTRKMVATSGERMRLLDTCNSLRAELRNAVAGAVKAVSEAQVQTTAVKMQPLSTKTGVLKDVTSGASITAMGAGYTGAGSKRIAAASNVDAEVQQKGVDPKVEAERKRRQKGVRNWNVVDDY</sequence>
<protein>
    <submittedName>
        <fullName evidence="2">Uncharacterized protein</fullName>
    </submittedName>
</protein>